<keyword evidence="2" id="KW-1185">Reference proteome</keyword>
<protein>
    <recommendedName>
        <fullName evidence="3">Lipoprotein</fullName>
    </recommendedName>
</protein>
<evidence type="ECO:0000313" key="2">
    <source>
        <dbReference type="Proteomes" id="UP000199604"/>
    </source>
</evidence>
<dbReference type="PROSITE" id="PS51257">
    <property type="entry name" value="PROKAR_LIPOPROTEIN"/>
    <property type="match status" value="1"/>
</dbReference>
<dbReference type="AlphaFoldDB" id="A0A1I0VQK8"/>
<accession>A0A1I0VQK8</accession>
<proteinExistence type="predicted"/>
<name>A0A1I0VQK8_9FLAO</name>
<dbReference type="RefSeq" id="WP_091473595.1">
    <property type="nucleotide sequence ID" value="NZ_FOJT01000001.1"/>
</dbReference>
<dbReference type="EMBL" id="FOJT01000001">
    <property type="protein sequence ID" value="SFA78190.1"/>
    <property type="molecule type" value="Genomic_DNA"/>
</dbReference>
<evidence type="ECO:0008006" key="3">
    <source>
        <dbReference type="Google" id="ProtNLM"/>
    </source>
</evidence>
<reference evidence="2" key="1">
    <citation type="submission" date="2016-10" db="EMBL/GenBank/DDBJ databases">
        <authorList>
            <person name="Varghese N."/>
            <person name="Submissions S."/>
        </authorList>
    </citation>
    <scope>NUCLEOTIDE SEQUENCE [LARGE SCALE GENOMIC DNA]</scope>
    <source>
        <strain evidence="2">DSM 21789</strain>
    </source>
</reference>
<dbReference type="Proteomes" id="UP000199604">
    <property type="component" value="Unassembled WGS sequence"/>
</dbReference>
<dbReference type="STRING" id="498292.SAMN05660845_0509"/>
<gene>
    <name evidence="1" type="ORF">SAMN05660845_0509</name>
</gene>
<dbReference type="OrthoDB" id="1114031at2"/>
<sequence length="293" mass="31780">MKSKILLFGLFLTLITIGCSKNDEAEDNETISADEAGINAKIDVENDDVYNIVDNQYENFDSNVLSYKDSNAQVSYLSTCATITRVPAFGTAPTVGQTVTKTIDFGTGCQINNGNFLSGKIIMSFVYDPSATTHTVNCTFENFKHNTRRIEGTKTFTRTMTAATASSPSHPIWVMNMNLTITLSDGRILTRVGTRTSEIIAGYNTPASWTDNVYSVTGNWTTTFPNTVSQTSTITSPIIVKLACVPTNSSLSKGVITFVRNSHTATLDYGNGDCDNLAIFTINGVSFTINIGQ</sequence>
<evidence type="ECO:0000313" key="1">
    <source>
        <dbReference type="EMBL" id="SFA78190.1"/>
    </source>
</evidence>
<organism evidence="1 2">
    <name type="scientific">Flavobacterium swingsii</name>
    <dbReference type="NCBI Taxonomy" id="498292"/>
    <lineage>
        <taxon>Bacteria</taxon>
        <taxon>Pseudomonadati</taxon>
        <taxon>Bacteroidota</taxon>
        <taxon>Flavobacteriia</taxon>
        <taxon>Flavobacteriales</taxon>
        <taxon>Flavobacteriaceae</taxon>
        <taxon>Flavobacterium</taxon>
    </lineage>
</organism>